<sequence>MSTNNARPGLHPHCCLLLLRCGPHDVMPTTPAGSNAHIYSGRQHDLTGFLFSVSGGYARSGCLKTQRQGVAATSAKYINWDWCIKMIPKATGISGSPCALGKAWNRNKRSFPPSWTFMAEKRTNLCAIWLRISVSGENASPRSHVIASREAHKCCFGSPRGPYQQCSTIIEGLVFLSRKMFLYC</sequence>
<reference evidence="1" key="1">
    <citation type="submission" date="2020-11" db="EMBL/GenBank/DDBJ databases">
        <title>Adaptations for nitrogen fixation in a non-lichenized fungal sporocarp promotes dispersal by wood-feeding termites.</title>
        <authorList>
            <consortium name="DOE Joint Genome Institute"/>
            <person name="Koch R.A."/>
            <person name="Yoon G."/>
            <person name="Arayal U."/>
            <person name="Lail K."/>
            <person name="Amirebrahimi M."/>
            <person name="Labutti K."/>
            <person name="Lipzen A."/>
            <person name="Riley R."/>
            <person name="Barry K."/>
            <person name="Henrissat B."/>
            <person name="Grigoriev I.V."/>
            <person name="Herr J.R."/>
            <person name="Aime M.C."/>
        </authorList>
    </citation>
    <scope>NUCLEOTIDE SEQUENCE</scope>
    <source>
        <strain evidence="1">MCA 3950</strain>
    </source>
</reference>
<evidence type="ECO:0000313" key="1">
    <source>
        <dbReference type="EMBL" id="KAG7444962.1"/>
    </source>
</evidence>
<evidence type="ECO:0000313" key="2">
    <source>
        <dbReference type="Proteomes" id="UP000812287"/>
    </source>
</evidence>
<dbReference type="GeneID" id="66102328"/>
<gene>
    <name evidence="1" type="ORF">BT62DRAFT_201600</name>
</gene>
<comment type="caution">
    <text evidence="1">The sequence shown here is derived from an EMBL/GenBank/DDBJ whole genome shotgun (WGS) entry which is preliminary data.</text>
</comment>
<keyword evidence="2" id="KW-1185">Reference proteome</keyword>
<organism evidence="1 2">
    <name type="scientific">Guyanagaster necrorhizus</name>
    <dbReference type="NCBI Taxonomy" id="856835"/>
    <lineage>
        <taxon>Eukaryota</taxon>
        <taxon>Fungi</taxon>
        <taxon>Dikarya</taxon>
        <taxon>Basidiomycota</taxon>
        <taxon>Agaricomycotina</taxon>
        <taxon>Agaricomycetes</taxon>
        <taxon>Agaricomycetidae</taxon>
        <taxon>Agaricales</taxon>
        <taxon>Marasmiineae</taxon>
        <taxon>Physalacriaceae</taxon>
        <taxon>Guyanagaster</taxon>
    </lineage>
</organism>
<protein>
    <submittedName>
        <fullName evidence="1">Uncharacterized protein</fullName>
    </submittedName>
</protein>
<proteinExistence type="predicted"/>
<dbReference type="Proteomes" id="UP000812287">
    <property type="component" value="Unassembled WGS sequence"/>
</dbReference>
<accession>A0A9P7VQJ1</accession>
<name>A0A9P7VQJ1_9AGAR</name>
<dbReference type="EMBL" id="MU250538">
    <property type="protein sequence ID" value="KAG7444962.1"/>
    <property type="molecule type" value="Genomic_DNA"/>
</dbReference>
<dbReference type="RefSeq" id="XP_043038462.1">
    <property type="nucleotide sequence ID" value="XM_043180032.1"/>
</dbReference>
<dbReference type="AlphaFoldDB" id="A0A9P7VQJ1"/>